<comment type="caution">
    <text evidence="1">The sequence shown here is derived from an EMBL/GenBank/DDBJ whole genome shotgun (WGS) entry which is preliminary data.</text>
</comment>
<evidence type="ECO:0000313" key="2">
    <source>
        <dbReference type="Proteomes" id="UP000813385"/>
    </source>
</evidence>
<accession>A0A8K0TCB2</accession>
<dbReference type="Proteomes" id="UP000813385">
    <property type="component" value="Unassembled WGS sequence"/>
</dbReference>
<name>A0A8K0TCB2_9PEZI</name>
<organism evidence="1 2">
    <name type="scientific">Plectosphaerella cucumerina</name>
    <dbReference type="NCBI Taxonomy" id="40658"/>
    <lineage>
        <taxon>Eukaryota</taxon>
        <taxon>Fungi</taxon>
        <taxon>Dikarya</taxon>
        <taxon>Ascomycota</taxon>
        <taxon>Pezizomycotina</taxon>
        <taxon>Sordariomycetes</taxon>
        <taxon>Hypocreomycetidae</taxon>
        <taxon>Glomerellales</taxon>
        <taxon>Plectosphaerellaceae</taxon>
        <taxon>Plectosphaerella</taxon>
    </lineage>
</organism>
<dbReference type="EMBL" id="JAGPXD010000004">
    <property type="protein sequence ID" value="KAH7359320.1"/>
    <property type="molecule type" value="Genomic_DNA"/>
</dbReference>
<protein>
    <recommendedName>
        <fullName evidence="3">F-box domain-containing protein</fullName>
    </recommendedName>
</protein>
<sequence length="369" mass="41796">MHLQWPGGIEVAVLVVLPPSMKIQTTCKPSAPRSSTKAACALSQRIAPLFYSANNLSVPASRHTLLVFSVTVTALRSQTIPVDMASWNTIPTELRLAILDIVFFACTNDDVLWNSKRLGSYMNPKPGRRRHKSSRIKSLLSTVCREWQQYFEKRNFHDLVLTQSDLWSFLTMIKQTPMYRLAYVKRIHFKVLLEEYDCNSCMTKEEESTIQRNCAIFTYAIWYLLSTLFQSTRPVVAKDQAKIQLQISVFSPSDNHHCFWNWCLKDEYYFSTPIVGGPEDETTGSRTTFWNSPFISSPEIGTHLALLIIGIMSGIIAPSSTQKTDFLQLILTTAGIRTRSIGFLGRDLSPSIFQCSLGWEQGLQCACPQ</sequence>
<keyword evidence="2" id="KW-1185">Reference proteome</keyword>
<evidence type="ECO:0008006" key="3">
    <source>
        <dbReference type="Google" id="ProtNLM"/>
    </source>
</evidence>
<dbReference type="AlphaFoldDB" id="A0A8K0TCB2"/>
<reference evidence="1" key="1">
    <citation type="journal article" date="2021" name="Nat. Commun.">
        <title>Genetic determinants of endophytism in the Arabidopsis root mycobiome.</title>
        <authorList>
            <person name="Mesny F."/>
            <person name="Miyauchi S."/>
            <person name="Thiergart T."/>
            <person name="Pickel B."/>
            <person name="Atanasova L."/>
            <person name="Karlsson M."/>
            <person name="Huettel B."/>
            <person name="Barry K.W."/>
            <person name="Haridas S."/>
            <person name="Chen C."/>
            <person name="Bauer D."/>
            <person name="Andreopoulos W."/>
            <person name="Pangilinan J."/>
            <person name="LaButti K."/>
            <person name="Riley R."/>
            <person name="Lipzen A."/>
            <person name="Clum A."/>
            <person name="Drula E."/>
            <person name="Henrissat B."/>
            <person name="Kohler A."/>
            <person name="Grigoriev I.V."/>
            <person name="Martin F.M."/>
            <person name="Hacquard S."/>
        </authorList>
    </citation>
    <scope>NUCLEOTIDE SEQUENCE</scope>
    <source>
        <strain evidence="1">MPI-CAGE-AT-0016</strain>
    </source>
</reference>
<gene>
    <name evidence="1" type="ORF">B0T11DRAFT_286151</name>
</gene>
<proteinExistence type="predicted"/>
<evidence type="ECO:0000313" key="1">
    <source>
        <dbReference type="EMBL" id="KAH7359320.1"/>
    </source>
</evidence>
<dbReference type="OrthoDB" id="4802432at2759"/>